<proteinExistence type="predicted"/>
<dbReference type="Gramene" id="ERN13280">
    <property type="protein sequence ID" value="ERN13280"/>
    <property type="gene ID" value="AMTR_s00041p00036290"/>
</dbReference>
<dbReference type="EMBL" id="KI392588">
    <property type="protein sequence ID" value="ERN13280.1"/>
    <property type="molecule type" value="Genomic_DNA"/>
</dbReference>
<gene>
    <name evidence="3" type="ORF">AMTR_s00041p00036290</name>
</gene>
<dbReference type="eggNOG" id="ENOG502QQFK">
    <property type="taxonomic scope" value="Eukaryota"/>
</dbReference>
<dbReference type="Proteomes" id="UP000017836">
    <property type="component" value="Unassembled WGS sequence"/>
</dbReference>
<reference evidence="4" key="1">
    <citation type="journal article" date="2013" name="Science">
        <title>The Amborella genome and the evolution of flowering plants.</title>
        <authorList>
            <consortium name="Amborella Genome Project"/>
        </authorList>
    </citation>
    <scope>NUCLEOTIDE SEQUENCE [LARGE SCALE GENOMIC DNA]</scope>
</reference>
<feature type="domain" description="DUF668" evidence="1">
    <location>
        <begin position="310"/>
        <end position="401"/>
    </location>
</feature>
<dbReference type="AlphaFoldDB" id="W1Q067"/>
<evidence type="ECO:0000313" key="4">
    <source>
        <dbReference type="Proteomes" id="UP000017836"/>
    </source>
</evidence>
<dbReference type="HOGENOM" id="CLU_020386_2_0_1"/>
<sequence>MALESWLIKASVSLKSTLLNSWRRQEKAPQVGVLAFEIAGLMSRIMHLWRSLSDNQISRLKAETITLEGIRKIVSNDDSFLLSLACAEIAENLRLIAASVSRLGQRCRDPSLWSFDRIFMEFVKTGSDPNNWVMSFREMESKLKRMEKLVSATSGLYKEIEILSDLEGGLRKIQSDRNSNSNSKSCRAIDLHQKVVWQREEVRYLKESSIWGRSFDFVTAILARSVFTVFSRIRLVFSIETQWKHGSPLTRSFSATVYPSSENPNYSKPLMVKSGSLNPNEKLCNKPEKLLNKPKFFYTNSKLLNPPSSTLGASALALHYANLVLVIERLVRSPHLIGPDCRDDLYGMLPNTIRMALKSRLKAYSKSLSFSAVDPSLAGEWSKALERILQWLSPLAHNMIRWQSERNFEQQNLGARTSVLLLQTLYFANQEKVEAAITELLVGLNYIWRFERERNNVVIVEWRGDGEFDG</sequence>
<organism evidence="3 4">
    <name type="scientific">Amborella trichopoda</name>
    <dbReference type="NCBI Taxonomy" id="13333"/>
    <lineage>
        <taxon>Eukaryota</taxon>
        <taxon>Viridiplantae</taxon>
        <taxon>Streptophyta</taxon>
        <taxon>Embryophyta</taxon>
        <taxon>Tracheophyta</taxon>
        <taxon>Spermatophyta</taxon>
        <taxon>Magnoliopsida</taxon>
        <taxon>Amborellales</taxon>
        <taxon>Amborellaceae</taxon>
        <taxon>Amborella</taxon>
    </lineage>
</organism>
<evidence type="ECO:0000259" key="1">
    <source>
        <dbReference type="Pfam" id="PF05003"/>
    </source>
</evidence>
<evidence type="ECO:0000313" key="3">
    <source>
        <dbReference type="EMBL" id="ERN13280.1"/>
    </source>
</evidence>
<dbReference type="OrthoDB" id="2018987at2759"/>
<dbReference type="Pfam" id="PF11961">
    <property type="entry name" value="DUF3475"/>
    <property type="match status" value="1"/>
</dbReference>
<dbReference type="Pfam" id="PF05003">
    <property type="entry name" value="DUF668"/>
    <property type="match status" value="1"/>
</dbReference>
<keyword evidence="4" id="KW-1185">Reference proteome</keyword>
<dbReference type="PANTHER" id="PTHR31371">
    <property type="entry name" value="BNAC09G50660D PROTEIN"/>
    <property type="match status" value="1"/>
</dbReference>
<dbReference type="OMA" id="HKMDKQV"/>
<dbReference type="InterPro" id="IPR021864">
    <property type="entry name" value="DUF3475"/>
</dbReference>
<name>W1Q067_AMBTC</name>
<accession>W1Q067</accession>
<dbReference type="GO" id="GO:0045927">
    <property type="term" value="P:positive regulation of growth"/>
    <property type="evidence" value="ECO:0007669"/>
    <property type="project" value="InterPro"/>
</dbReference>
<dbReference type="PANTHER" id="PTHR31371:SF14">
    <property type="entry name" value="SIMILARITY TO UNKNOWN PROTEIN"/>
    <property type="match status" value="1"/>
</dbReference>
<feature type="domain" description="DUF3475" evidence="2">
    <location>
        <begin position="33"/>
        <end position="89"/>
    </location>
</feature>
<dbReference type="InterPro" id="IPR007700">
    <property type="entry name" value="DUF668"/>
</dbReference>
<evidence type="ECO:0000259" key="2">
    <source>
        <dbReference type="Pfam" id="PF11961"/>
    </source>
</evidence>
<dbReference type="KEGG" id="atr:18441514"/>
<evidence type="ECO:0008006" key="5">
    <source>
        <dbReference type="Google" id="ProtNLM"/>
    </source>
</evidence>
<protein>
    <recommendedName>
        <fullName evidence="5">DUF668 domain-containing protein</fullName>
    </recommendedName>
</protein>